<gene>
    <name evidence="2" type="ORF">L0M14_22140</name>
</gene>
<protein>
    <submittedName>
        <fullName evidence="2">Uncharacterized protein</fullName>
    </submittedName>
</protein>
<keyword evidence="3" id="KW-1185">Reference proteome</keyword>
<organism evidence="2 3">
    <name type="scientific">Paenibacillus hexagrammi</name>
    <dbReference type="NCBI Taxonomy" id="2908839"/>
    <lineage>
        <taxon>Bacteria</taxon>
        <taxon>Bacillati</taxon>
        <taxon>Bacillota</taxon>
        <taxon>Bacilli</taxon>
        <taxon>Bacillales</taxon>
        <taxon>Paenibacillaceae</taxon>
        <taxon>Paenibacillus</taxon>
    </lineage>
</organism>
<dbReference type="EMBL" id="CP090978">
    <property type="protein sequence ID" value="UJF32378.1"/>
    <property type="molecule type" value="Genomic_DNA"/>
</dbReference>
<dbReference type="RefSeq" id="WP_235118722.1">
    <property type="nucleotide sequence ID" value="NZ_CP090978.1"/>
</dbReference>
<feature type="compositionally biased region" description="Basic and acidic residues" evidence="1">
    <location>
        <begin position="1"/>
        <end position="11"/>
    </location>
</feature>
<reference evidence="2 3" key="1">
    <citation type="journal article" date="2024" name="Int. J. Syst. Evol. Microbiol.">
        <title>Paenibacillus hexagrammi sp. nov., a novel bacterium isolated from the gut content of Hexagrammos agrammus.</title>
        <authorList>
            <person name="Jung H.K."/>
            <person name="Kim D.G."/>
            <person name="Zin H."/>
            <person name="Park J."/>
            <person name="Jung H."/>
            <person name="Kim Y.O."/>
            <person name="Kong H.J."/>
            <person name="Kim J.W."/>
            <person name="Kim Y.S."/>
        </authorList>
    </citation>
    <scope>NUCLEOTIDE SEQUENCE [LARGE SCALE GENOMIC DNA]</scope>
    <source>
        <strain evidence="2 3">YPD9-1</strain>
    </source>
</reference>
<evidence type="ECO:0000256" key="1">
    <source>
        <dbReference type="SAM" id="MobiDB-lite"/>
    </source>
</evidence>
<proteinExistence type="predicted"/>
<evidence type="ECO:0000313" key="3">
    <source>
        <dbReference type="Proteomes" id="UP001649230"/>
    </source>
</evidence>
<accession>A0ABY3SEF6</accession>
<name>A0ABY3SEF6_9BACL</name>
<evidence type="ECO:0000313" key="2">
    <source>
        <dbReference type="EMBL" id="UJF32378.1"/>
    </source>
</evidence>
<feature type="region of interest" description="Disordered" evidence="1">
    <location>
        <begin position="1"/>
        <end position="24"/>
    </location>
</feature>
<sequence length="69" mass="8164">MPKREETEGGRHKMTTPVKPIRPTHLEFETESEMQNFINYATSKKKTTDPGLDRLRQLMKTHKRAPERK</sequence>
<dbReference type="Proteomes" id="UP001649230">
    <property type="component" value="Chromosome"/>
</dbReference>